<evidence type="ECO:0000256" key="3">
    <source>
        <dbReference type="SAM" id="MobiDB-lite"/>
    </source>
</evidence>
<dbReference type="Gene3D" id="2.60.40.2500">
    <property type="match status" value="1"/>
</dbReference>
<dbReference type="EMBL" id="JACHBW010000011">
    <property type="protein sequence ID" value="MBB6104234.1"/>
    <property type="molecule type" value="Genomic_DNA"/>
</dbReference>
<feature type="region of interest" description="Disordered" evidence="3">
    <location>
        <begin position="395"/>
        <end position="425"/>
    </location>
</feature>
<dbReference type="InterPro" id="IPR008258">
    <property type="entry name" value="Transglycosylase_SLT_dom_1"/>
</dbReference>
<keyword evidence="7" id="KW-1185">Reference proteome</keyword>
<dbReference type="CDD" id="cd13400">
    <property type="entry name" value="LT_IagB-like"/>
    <property type="match status" value="1"/>
</dbReference>
<accession>A0A7W9WU31</accession>
<evidence type="ECO:0000313" key="6">
    <source>
        <dbReference type="EMBL" id="MBB6104234.1"/>
    </source>
</evidence>
<dbReference type="InterPro" id="IPR033645">
    <property type="entry name" value="VirB9/CagX/TrbG_C"/>
</dbReference>
<feature type="compositionally biased region" description="Low complexity" evidence="3">
    <location>
        <begin position="396"/>
        <end position="413"/>
    </location>
</feature>
<dbReference type="Gene3D" id="1.10.530.10">
    <property type="match status" value="1"/>
</dbReference>
<dbReference type="SUPFAM" id="SSF53955">
    <property type="entry name" value="Lysozyme-like"/>
    <property type="match status" value="1"/>
</dbReference>
<dbReference type="InterPro" id="IPR038161">
    <property type="entry name" value="VirB9/CagX/TrbG_C_sf"/>
</dbReference>
<comment type="similarity">
    <text evidence="1">Belongs to the TrbG/VirB9 family.</text>
</comment>
<evidence type="ECO:0000256" key="1">
    <source>
        <dbReference type="ARBA" id="ARBA00006135"/>
    </source>
</evidence>
<evidence type="ECO:0000313" key="7">
    <source>
        <dbReference type="Proteomes" id="UP000571554"/>
    </source>
</evidence>
<keyword evidence="2 4" id="KW-0732">Signal</keyword>
<feature type="region of interest" description="Disordered" evidence="3">
    <location>
        <begin position="284"/>
        <end position="309"/>
    </location>
</feature>
<evidence type="ECO:0000256" key="4">
    <source>
        <dbReference type="SAM" id="SignalP"/>
    </source>
</evidence>
<protein>
    <recommendedName>
        <fullName evidence="5">Transglycosylase SLT domain-containing protein</fullName>
    </recommendedName>
</protein>
<dbReference type="Proteomes" id="UP000571554">
    <property type="component" value="Unassembled WGS sequence"/>
</dbReference>
<dbReference type="AlphaFoldDB" id="A0A7W9WU31"/>
<reference evidence="6 7" key="1">
    <citation type="submission" date="2020-08" db="EMBL/GenBank/DDBJ databases">
        <title>Above-ground endophytic microbial communities from plants in different locations in the United States.</title>
        <authorList>
            <person name="Frank C."/>
        </authorList>
    </citation>
    <scope>NUCLEOTIDE SEQUENCE [LARGE SCALE GENOMIC DNA]</scope>
    <source>
        <strain evidence="6 7">WP4_2_2</strain>
    </source>
</reference>
<evidence type="ECO:0000256" key="2">
    <source>
        <dbReference type="ARBA" id="ARBA00022729"/>
    </source>
</evidence>
<proteinExistence type="inferred from homology"/>
<organism evidence="6 7">
    <name type="scientific">Paraburkholderia bannensis</name>
    <dbReference type="NCBI Taxonomy" id="765414"/>
    <lineage>
        <taxon>Bacteria</taxon>
        <taxon>Pseudomonadati</taxon>
        <taxon>Pseudomonadota</taxon>
        <taxon>Betaproteobacteria</taxon>
        <taxon>Burkholderiales</taxon>
        <taxon>Burkholderiaceae</taxon>
        <taxon>Paraburkholderia</taxon>
    </lineage>
</organism>
<feature type="domain" description="Transglycosylase SLT" evidence="5">
    <location>
        <begin position="27"/>
        <end position="125"/>
    </location>
</feature>
<sequence length="425" mass="43978">MLRPIPPQFLALAALLGATPGLAIADCIDDAAAFQHVNVSLMRAIAQVESGTQTNVVNRNSNGTVDIGLMQINSSWLPRLAQVGITEQSLYDPCTNAYVAAWILAENIRQFGPTWNAIGAYNAASPDKRLAYAQKVYATAQSITSSPDSPMPILPPSYTPPAGGYNPFSNLEVTQVRMNAPRTAQSAAAALPASQAIAQGAAPGAYSFGWTVTGADDVKPVQVFDDGAKVYVQFSDMKRPPAIFADTPRGRVLLRWEAQPPYAVISSLERTLIFQIGTTEARAQKTGNGDAGRAVPAGAQSAAAPGNSVTPAKEKIAGARGASSTPSTDALWYLSVPRQGARVQAQVQAQVPVQAQAQAQVQPTPAAVGTTAAATASNKAAQAAAPGATWPVAQIPGAKPSSPTAPAKPPATGNAGTSALWYVTK</sequence>
<dbReference type="InterPro" id="IPR023346">
    <property type="entry name" value="Lysozyme-like_dom_sf"/>
</dbReference>
<feature type="compositionally biased region" description="Low complexity" evidence="3">
    <location>
        <begin position="291"/>
        <end position="306"/>
    </location>
</feature>
<dbReference type="RefSeq" id="WP_260184613.1">
    <property type="nucleotide sequence ID" value="NZ_JACHBW010000011.1"/>
</dbReference>
<comment type="caution">
    <text evidence="6">The sequence shown here is derived from an EMBL/GenBank/DDBJ whole genome shotgun (WGS) entry which is preliminary data.</text>
</comment>
<feature type="chain" id="PRO_5031518057" description="Transglycosylase SLT domain-containing protein" evidence="4">
    <location>
        <begin position="26"/>
        <end position="425"/>
    </location>
</feature>
<feature type="signal peptide" evidence="4">
    <location>
        <begin position="1"/>
        <end position="25"/>
    </location>
</feature>
<name>A0A7W9WU31_9BURK</name>
<dbReference type="Pfam" id="PF01464">
    <property type="entry name" value="SLT"/>
    <property type="match status" value="1"/>
</dbReference>
<gene>
    <name evidence="6" type="ORF">F4827_004093</name>
</gene>
<evidence type="ECO:0000259" key="5">
    <source>
        <dbReference type="Pfam" id="PF01464"/>
    </source>
</evidence>
<dbReference type="CDD" id="cd06911">
    <property type="entry name" value="VirB9_CagX_TrbG"/>
    <property type="match status" value="1"/>
</dbReference>
<dbReference type="Pfam" id="PF03524">
    <property type="entry name" value="CagX"/>
    <property type="match status" value="1"/>
</dbReference>
<dbReference type="InterPro" id="IPR010258">
    <property type="entry name" value="Conjugal_tfr_TrbG/VirB9/CagX"/>
</dbReference>